<reference evidence="1 2" key="1">
    <citation type="submission" date="2015-09" db="EMBL/GenBank/DDBJ databases">
        <authorList>
            <consortium name="Swine Surveillance"/>
        </authorList>
    </citation>
    <scope>NUCLEOTIDE SEQUENCE [LARGE SCALE GENOMIC DNA]</scope>
    <source>
        <strain evidence="1 2">CECT 5294</strain>
    </source>
</reference>
<protein>
    <recommendedName>
        <fullName evidence="3">Lipoprotein</fullName>
    </recommendedName>
</protein>
<evidence type="ECO:0000313" key="2">
    <source>
        <dbReference type="Proteomes" id="UP000051298"/>
    </source>
</evidence>
<accession>A0A0P1FM56</accession>
<evidence type="ECO:0000313" key="1">
    <source>
        <dbReference type="EMBL" id="CUH61168.1"/>
    </source>
</evidence>
<gene>
    <name evidence="1" type="ORF">THS5294_02470</name>
</gene>
<dbReference type="AlphaFoldDB" id="A0A0P1FM56"/>
<name>A0A0P1FM56_9RHOB</name>
<sequence>MRAIMILGGCLGVMACTTTPVELVPSGDARVAEVSVRPDVLSITMTDGARCVAERPDDIRTGWSSTTDNCGYALPFSVLFFAGAEDPARFAVEPGPAVIAADGTLMPRAEVYVTDVDGVQKQFVRRLDNVRIQVVDPV</sequence>
<proteinExistence type="predicted"/>
<dbReference type="RefSeq" id="WP_058123978.1">
    <property type="nucleotide sequence ID" value="NZ_CYRX01000031.1"/>
</dbReference>
<organism evidence="1 2">
    <name type="scientific">Thalassobacter stenotrophicus</name>
    <dbReference type="NCBI Taxonomy" id="266809"/>
    <lineage>
        <taxon>Bacteria</taxon>
        <taxon>Pseudomonadati</taxon>
        <taxon>Pseudomonadota</taxon>
        <taxon>Alphaproteobacteria</taxon>
        <taxon>Rhodobacterales</taxon>
        <taxon>Roseobacteraceae</taxon>
        <taxon>Thalassobacter</taxon>
    </lineage>
</organism>
<evidence type="ECO:0008006" key="3">
    <source>
        <dbReference type="Google" id="ProtNLM"/>
    </source>
</evidence>
<dbReference type="PROSITE" id="PS51257">
    <property type="entry name" value="PROKAR_LIPOPROTEIN"/>
    <property type="match status" value="1"/>
</dbReference>
<dbReference type="Proteomes" id="UP000051298">
    <property type="component" value="Unassembled WGS sequence"/>
</dbReference>
<dbReference type="EMBL" id="CYRX01000031">
    <property type="protein sequence ID" value="CUH61168.1"/>
    <property type="molecule type" value="Genomic_DNA"/>
</dbReference>